<evidence type="ECO:0000256" key="2">
    <source>
        <dbReference type="SAM" id="SignalP"/>
    </source>
</evidence>
<dbReference type="Proteomes" id="UP000653730">
    <property type="component" value="Unassembled WGS sequence"/>
</dbReference>
<evidence type="ECO:0008006" key="5">
    <source>
        <dbReference type="Google" id="ProtNLM"/>
    </source>
</evidence>
<evidence type="ECO:0000256" key="1">
    <source>
        <dbReference type="SAM" id="MobiDB-lite"/>
    </source>
</evidence>
<dbReference type="RefSeq" id="WP_187967708.1">
    <property type="nucleotide sequence ID" value="NZ_JACVDC010000139.1"/>
</dbReference>
<organism evidence="3 4">
    <name type="scientific">Sinomicrobium weinanense</name>
    <dbReference type="NCBI Taxonomy" id="2842200"/>
    <lineage>
        <taxon>Bacteria</taxon>
        <taxon>Pseudomonadati</taxon>
        <taxon>Bacteroidota</taxon>
        <taxon>Flavobacteriia</taxon>
        <taxon>Flavobacteriales</taxon>
        <taxon>Flavobacteriaceae</taxon>
        <taxon>Sinomicrobium</taxon>
    </lineage>
</organism>
<dbReference type="AlphaFoldDB" id="A0A926JVZ6"/>
<name>A0A926JVZ6_9FLAO</name>
<feature type="signal peptide" evidence="2">
    <location>
        <begin position="1"/>
        <end position="18"/>
    </location>
</feature>
<feature type="region of interest" description="Disordered" evidence="1">
    <location>
        <begin position="157"/>
        <end position="178"/>
    </location>
</feature>
<sequence>MKRIIFVFALFSIMLGSAQSSVDGYKYVIVPQKFDFLKKENQYQVNALTKFLFEKYNFKAVYANHLTTEVEENSCLALKADVKDNSNMFTTRLNVELTNCRGEVIFTSEEGKSKEKDFKTAYHDALRKAFKSVEELNYNYDPSISIVSSSRATATAPPAQASSVAPSRQQTTEQPKVVEKTENPVPVARKAGIKNDGVLYAQPVENGYQLVDSSPKVIFVLQKTSADNVYIIRDKNGMLTKKDGKWIAEYYEGGERIEEELKIKF</sequence>
<proteinExistence type="predicted"/>
<evidence type="ECO:0000313" key="3">
    <source>
        <dbReference type="EMBL" id="MBC9798598.1"/>
    </source>
</evidence>
<keyword evidence="4" id="KW-1185">Reference proteome</keyword>
<protein>
    <recommendedName>
        <fullName evidence="5">DUF4468 domain-containing protein</fullName>
    </recommendedName>
</protein>
<keyword evidence="2" id="KW-0732">Signal</keyword>
<feature type="compositionally biased region" description="Low complexity" evidence="1">
    <location>
        <begin position="157"/>
        <end position="170"/>
    </location>
</feature>
<comment type="caution">
    <text evidence="3">The sequence shown here is derived from an EMBL/GenBank/DDBJ whole genome shotgun (WGS) entry which is preliminary data.</text>
</comment>
<gene>
    <name evidence="3" type="ORF">IBL28_21710</name>
</gene>
<dbReference type="EMBL" id="JACVDC010000139">
    <property type="protein sequence ID" value="MBC9798598.1"/>
    <property type="molecule type" value="Genomic_DNA"/>
</dbReference>
<accession>A0A926JVZ6</accession>
<evidence type="ECO:0000313" key="4">
    <source>
        <dbReference type="Proteomes" id="UP000653730"/>
    </source>
</evidence>
<reference evidence="3 4" key="1">
    <citation type="submission" date="2020-09" db="EMBL/GenBank/DDBJ databases">
        <title>Sinomicrobium weinanense sp. nov., a halophilic bacteria isolated from saline-alkali soil.</title>
        <authorList>
            <person name="Wu P."/>
            <person name="Ren H."/>
            <person name="Mei Y."/>
            <person name="Liang Y."/>
            <person name="Chen Z."/>
        </authorList>
    </citation>
    <scope>NUCLEOTIDE SEQUENCE [LARGE SCALE GENOMIC DNA]</scope>
    <source>
        <strain evidence="3 4">FJxs</strain>
    </source>
</reference>
<feature type="chain" id="PRO_5036749344" description="DUF4468 domain-containing protein" evidence="2">
    <location>
        <begin position="19"/>
        <end position="265"/>
    </location>
</feature>